<comment type="caution">
    <text evidence="5">The sequence shown here is derived from an EMBL/GenBank/DDBJ whole genome shotgun (WGS) entry which is preliminary data.</text>
</comment>
<evidence type="ECO:0000313" key="6">
    <source>
        <dbReference type="Proteomes" id="UP000503840"/>
    </source>
</evidence>
<dbReference type="EC" id="3.1.3.18" evidence="4"/>
<dbReference type="NCBIfam" id="TIGR01509">
    <property type="entry name" value="HAD-SF-IA-v3"/>
    <property type="match status" value="1"/>
</dbReference>
<evidence type="ECO:0000256" key="4">
    <source>
        <dbReference type="ARBA" id="ARBA00013078"/>
    </source>
</evidence>
<keyword evidence="6" id="KW-1185">Reference proteome</keyword>
<dbReference type="Proteomes" id="UP000503840">
    <property type="component" value="Unassembled WGS sequence"/>
</dbReference>
<dbReference type="InterPro" id="IPR041492">
    <property type="entry name" value="HAD_2"/>
</dbReference>
<dbReference type="InterPro" id="IPR006439">
    <property type="entry name" value="HAD-SF_hydro_IA"/>
</dbReference>
<dbReference type="PANTHER" id="PTHR43434">
    <property type="entry name" value="PHOSPHOGLYCOLATE PHOSPHATASE"/>
    <property type="match status" value="1"/>
</dbReference>
<proteinExistence type="inferred from homology"/>
<dbReference type="CDD" id="cd01427">
    <property type="entry name" value="HAD_like"/>
    <property type="match status" value="1"/>
</dbReference>
<dbReference type="GO" id="GO:0008967">
    <property type="term" value="F:phosphoglycolate phosphatase activity"/>
    <property type="evidence" value="ECO:0007669"/>
    <property type="project" value="UniProtKB-EC"/>
</dbReference>
<evidence type="ECO:0000256" key="3">
    <source>
        <dbReference type="ARBA" id="ARBA00006171"/>
    </source>
</evidence>
<name>A0A7J0BII6_9BACT</name>
<dbReference type="Gene3D" id="3.40.50.1000">
    <property type="entry name" value="HAD superfamily/HAD-like"/>
    <property type="match status" value="1"/>
</dbReference>
<organism evidence="5 6">
    <name type="scientific">Desulfovibrio subterraneus</name>
    <dbReference type="NCBI Taxonomy" id="2718620"/>
    <lineage>
        <taxon>Bacteria</taxon>
        <taxon>Pseudomonadati</taxon>
        <taxon>Thermodesulfobacteriota</taxon>
        <taxon>Desulfovibrionia</taxon>
        <taxon>Desulfovibrionales</taxon>
        <taxon>Desulfovibrionaceae</taxon>
        <taxon>Desulfovibrio</taxon>
    </lineage>
</organism>
<reference evidence="5 6" key="1">
    <citation type="submission" date="2020-05" db="EMBL/GenBank/DDBJ databases">
        <title>Draft genome sequence of Desulfovibrio sp. strain HN2T.</title>
        <authorList>
            <person name="Ueno A."/>
            <person name="Tamazawa S."/>
            <person name="Tamamura S."/>
            <person name="Murakami T."/>
            <person name="Kiyama T."/>
            <person name="Inomata H."/>
            <person name="Amano Y."/>
            <person name="Miyakawa K."/>
            <person name="Tamaki H."/>
            <person name="Naganuma T."/>
            <person name="Kaneko K."/>
        </authorList>
    </citation>
    <scope>NUCLEOTIDE SEQUENCE [LARGE SCALE GENOMIC DNA]</scope>
    <source>
        <strain evidence="5 6">HN2</strain>
    </source>
</reference>
<dbReference type="PANTHER" id="PTHR43434:SF1">
    <property type="entry name" value="PHOSPHOGLYCOLATE PHOSPHATASE"/>
    <property type="match status" value="1"/>
</dbReference>
<gene>
    <name evidence="5" type="ORF">DSM101010T_18350</name>
</gene>
<protein>
    <recommendedName>
        <fullName evidence="4">phosphoglycolate phosphatase</fullName>
        <ecNumber evidence="4">3.1.3.18</ecNumber>
    </recommendedName>
</protein>
<dbReference type="AlphaFoldDB" id="A0A7J0BII6"/>
<dbReference type="InterPro" id="IPR023214">
    <property type="entry name" value="HAD_sf"/>
</dbReference>
<evidence type="ECO:0000256" key="2">
    <source>
        <dbReference type="ARBA" id="ARBA00004818"/>
    </source>
</evidence>
<dbReference type="RefSeq" id="WP_174405129.1">
    <property type="nucleotide sequence ID" value="NZ_BLVO01000013.1"/>
</dbReference>
<accession>A0A7J0BII6</accession>
<comment type="similarity">
    <text evidence="3">Belongs to the HAD-like hydrolase superfamily. CbbY/CbbZ/Gph/YieH family.</text>
</comment>
<evidence type="ECO:0000256" key="1">
    <source>
        <dbReference type="ARBA" id="ARBA00000830"/>
    </source>
</evidence>
<sequence length="166" mass="18527">MKDRAILFDWGGTLMTSMPYYMGAGRGWSHVPAVEGVLDAVQALRSSWTIGLASNASESEDDEVRASLDTIGVGAFIDRIYTYRRVGRPKPWPDFWRYVLSDLGMQPSQVVMVGDNYMDDVWGAANVGMHAVWLNLGSPDVRKGDRYRTIHNYSELPGVLADMGFM</sequence>
<dbReference type="SUPFAM" id="SSF56784">
    <property type="entry name" value="HAD-like"/>
    <property type="match status" value="1"/>
</dbReference>
<comment type="pathway">
    <text evidence="2">Organic acid metabolism; glycolate biosynthesis; glycolate from 2-phosphoglycolate: step 1/1.</text>
</comment>
<evidence type="ECO:0000313" key="5">
    <source>
        <dbReference type="EMBL" id="GFM33470.1"/>
    </source>
</evidence>
<dbReference type="InterPro" id="IPR036412">
    <property type="entry name" value="HAD-like_sf"/>
</dbReference>
<dbReference type="InterPro" id="IPR050155">
    <property type="entry name" value="HAD-like_hydrolase_sf"/>
</dbReference>
<dbReference type="Pfam" id="PF13419">
    <property type="entry name" value="HAD_2"/>
    <property type="match status" value="1"/>
</dbReference>
<comment type="catalytic activity">
    <reaction evidence="1">
        <text>2-phosphoglycolate + H2O = glycolate + phosphate</text>
        <dbReference type="Rhea" id="RHEA:14369"/>
        <dbReference type="ChEBI" id="CHEBI:15377"/>
        <dbReference type="ChEBI" id="CHEBI:29805"/>
        <dbReference type="ChEBI" id="CHEBI:43474"/>
        <dbReference type="ChEBI" id="CHEBI:58033"/>
        <dbReference type="EC" id="3.1.3.18"/>
    </reaction>
</comment>
<dbReference type="GO" id="GO:0006281">
    <property type="term" value="P:DNA repair"/>
    <property type="evidence" value="ECO:0007669"/>
    <property type="project" value="TreeGrafter"/>
</dbReference>
<dbReference type="EMBL" id="BLVO01000013">
    <property type="protein sequence ID" value="GFM33470.1"/>
    <property type="molecule type" value="Genomic_DNA"/>
</dbReference>